<dbReference type="Gene3D" id="3.40.50.2300">
    <property type="match status" value="2"/>
</dbReference>
<dbReference type="InterPro" id="IPR010982">
    <property type="entry name" value="Lambda_DNA-bd_dom_sf"/>
</dbReference>
<dbReference type="KEGG" id="taer:GT409_06645"/>
<keyword evidence="1" id="KW-0805">Transcription regulation</keyword>
<dbReference type="Gene3D" id="1.10.260.40">
    <property type="entry name" value="lambda repressor-like DNA-binding domains"/>
    <property type="match status" value="1"/>
</dbReference>
<dbReference type="AlphaFoldDB" id="A0A6P1M2S6"/>
<keyword evidence="3" id="KW-0804">Transcription</keyword>
<dbReference type="PROSITE" id="PS50932">
    <property type="entry name" value="HTH_LACI_2"/>
    <property type="match status" value="1"/>
</dbReference>
<dbReference type="Proteomes" id="UP000464954">
    <property type="component" value="Chromosome"/>
</dbReference>
<dbReference type="CDD" id="cd01392">
    <property type="entry name" value="HTH_LacI"/>
    <property type="match status" value="1"/>
</dbReference>
<dbReference type="SUPFAM" id="SSF47413">
    <property type="entry name" value="lambda repressor-like DNA-binding domains"/>
    <property type="match status" value="1"/>
</dbReference>
<dbReference type="GO" id="GO:0000976">
    <property type="term" value="F:transcription cis-regulatory region binding"/>
    <property type="evidence" value="ECO:0007669"/>
    <property type="project" value="TreeGrafter"/>
</dbReference>
<keyword evidence="6" id="KW-1185">Reference proteome</keyword>
<organism evidence="5 6">
    <name type="scientific">Tichowtungia aerotolerans</name>
    <dbReference type="NCBI Taxonomy" id="2697043"/>
    <lineage>
        <taxon>Bacteria</taxon>
        <taxon>Pseudomonadati</taxon>
        <taxon>Kiritimatiellota</taxon>
        <taxon>Tichowtungiia</taxon>
        <taxon>Tichowtungiales</taxon>
        <taxon>Tichowtungiaceae</taxon>
        <taxon>Tichowtungia</taxon>
    </lineage>
</organism>
<proteinExistence type="predicted"/>
<evidence type="ECO:0000256" key="3">
    <source>
        <dbReference type="ARBA" id="ARBA00023163"/>
    </source>
</evidence>
<accession>A0A6P1M2S6</accession>
<dbReference type="GO" id="GO:0003700">
    <property type="term" value="F:DNA-binding transcription factor activity"/>
    <property type="evidence" value="ECO:0007669"/>
    <property type="project" value="TreeGrafter"/>
</dbReference>
<dbReference type="SUPFAM" id="SSF53822">
    <property type="entry name" value="Periplasmic binding protein-like I"/>
    <property type="match status" value="1"/>
</dbReference>
<feature type="domain" description="HTH lacI-type" evidence="4">
    <location>
        <begin position="10"/>
        <end position="67"/>
    </location>
</feature>
<dbReference type="InterPro" id="IPR000843">
    <property type="entry name" value="HTH_LacI"/>
</dbReference>
<dbReference type="EMBL" id="CP047593">
    <property type="protein sequence ID" value="QHI69139.1"/>
    <property type="molecule type" value="Genomic_DNA"/>
</dbReference>
<name>A0A6P1M2S6_9BACT</name>
<dbReference type="SMART" id="SM00354">
    <property type="entry name" value="HTH_LACI"/>
    <property type="match status" value="1"/>
</dbReference>
<evidence type="ECO:0000256" key="2">
    <source>
        <dbReference type="ARBA" id="ARBA00023125"/>
    </source>
</evidence>
<dbReference type="PANTHER" id="PTHR30146:SF109">
    <property type="entry name" value="HTH-TYPE TRANSCRIPTIONAL REGULATOR GALS"/>
    <property type="match status" value="1"/>
</dbReference>
<evidence type="ECO:0000259" key="4">
    <source>
        <dbReference type="PROSITE" id="PS50932"/>
    </source>
</evidence>
<dbReference type="RefSeq" id="WP_160628165.1">
    <property type="nucleotide sequence ID" value="NZ_CP047593.1"/>
</dbReference>
<gene>
    <name evidence="5" type="ORF">GT409_06645</name>
</gene>
<dbReference type="Pfam" id="PF13377">
    <property type="entry name" value="Peripla_BP_3"/>
    <property type="match status" value="1"/>
</dbReference>
<dbReference type="PANTHER" id="PTHR30146">
    <property type="entry name" value="LACI-RELATED TRANSCRIPTIONAL REPRESSOR"/>
    <property type="match status" value="1"/>
</dbReference>
<evidence type="ECO:0000313" key="5">
    <source>
        <dbReference type="EMBL" id="QHI69139.1"/>
    </source>
</evidence>
<dbReference type="InterPro" id="IPR028082">
    <property type="entry name" value="Peripla_BP_I"/>
</dbReference>
<evidence type="ECO:0000256" key="1">
    <source>
        <dbReference type="ARBA" id="ARBA00023015"/>
    </source>
</evidence>
<protein>
    <submittedName>
        <fullName evidence="5">Substrate-binding domain-containing protein</fullName>
    </submittedName>
</protein>
<reference evidence="5 6" key="1">
    <citation type="submission" date="2020-01" db="EMBL/GenBank/DDBJ databases">
        <title>Ponticoccus aerotolerans gen. nov., sp. nov., an anaerobic bacterium and proposal of Ponticoccusceae fam. nov., Ponticoccusles ord. nov. and Ponticoccuse classis nov. in the phylum Kiritimatiellaeota.</title>
        <authorList>
            <person name="Zhou L.Y."/>
            <person name="Du Z.J."/>
        </authorList>
    </citation>
    <scope>NUCLEOTIDE SEQUENCE [LARGE SCALE GENOMIC DNA]</scope>
    <source>
        <strain evidence="5 6">S-5007</strain>
    </source>
</reference>
<dbReference type="Pfam" id="PF00356">
    <property type="entry name" value="LacI"/>
    <property type="match status" value="1"/>
</dbReference>
<sequence>MTEKTNKKRVTLNMIAEHCNVNKGTVSRVLNGKFKNFQVSPEKIQEIQTAAKTMGYQPNRMARVIRCNRTYLIGVSFMKLDYIDRADRFNEIGQFVQAMESHPLFKKYDLVFHIRHENKSEPLTDMDFKSDLLEGMIYLLPTNNHKEFLDIASPDFPVVLVGSLPGSSKKLPCVDINNRKAARKAVNYLLETGKKNIITLVPENSKHVQCFKDRTRGYKDALISAKIPQTKQKIYTIPCDPNSVRDLLSNLKDLKKIDAIFCQIDELAAHCITTLRNLNFKVPEDIAVIGFDDSMICQMTTPTISSIKRPVEEQAYQAIDTLLNILEKNRDYTPGFTEIETELIKRESTEGRR</sequence>
<dbReference type="InterPro" id="IPR046335">
    <property type="entry name" value="LacI/GalR-like_sensor"/>
</dbReference>
<evidence type="ECO:0000313" key="6">
    <source>
        <dbReference type="Proteomes" id="UP000464954"/>
    </source>
</evidence>
<keyword evidence="2" id="KW-0238">DNA-binding</keyword>
<dbReference type="CDD" id="cd06267">
    <property type="entry name" value="PBP1_LacI_sugar_binding-like"/>
    <property type="match status" value="1"/>
</dbReference>